<gene>
    <name evidence="3" type="ORF">CONPUDRAFT_137401</name>
</gene>
<feature type="transmembrane region" description="Helical" evidence="2">
    <location>
        <begin position="20"/>
        <end position="40"/>
    </location>
</feature>
<keyword evidence="2" id="KW-0472">Membrane</keyword>
<keyword evidence="2" id="KW-0812">Transmembrane</keyword>
<evidence type="ECO:0000313" key="3">
    <source>
        <dbReference type="EMBL" id="EIW81480.1"/>
    </source>
</evidence>
<reference evidence="4" key="1">
    <citation type="journal article" date="2012" name="Science">
        <title>The Paleozoic origin of enzymatic lignin decomposition reconstructed from 31 fungal genomes.</title>
        <authorList>
            <person name="Floudas D."/>
            <person name="Binder M."/>
            <person name="Riley R."/>
            <person name="Barry K."/>
            <person name="Blanchette R.A."/>
            <person name="Henrissat B."/>
            <person name="Martinez A.T."/>
            <person name="Otillar R."/>
            <person name="Spatafora J.W."/>
            <person name="Yadav J.S."/>
            <person name="Aerts A."/>
            <person name="Benoit I."/>
            <person name="Boyd A."/>
            <person name="Carlson A."/>
            <person name="Copeland A."/>
            <person name="Coutinho P.M."/>
            <person name="de Vries R.P."/>
            <person name="Ferreira P."/>
            <person name="Findley K."/>
            <person name="Foster B."/>
            <person name="Gaskell J."/>
            <person name="Glotzer D."/>
            <person name="Gorecki P."/>
            <person name="Heitman J."/>
            <person name="Hesse C."/>
            <person name="Hori C."/>
            <person name="Igarashi K."/>
            <person name="Jurgens J.A."/>
            <person name="Kallen N."/>
            <person name="Kersten P."/>
            <person name="Kohler A."/>
            <person name="Kuees U."/>
            <person name="Kumar T.K.A."/>
            <person name="Kuo A."/>
            <person name="LaButti K."/>
            <person name="Larrondo L.F."/>
            <person name="Lindquist E."/>
            <person name="Ling A."/>
            <person name="Lombard V."/>
            <person name="Lucas S."/>
            <person name="Lundell T."/>
            <person name="Martin R."/>
            <person name="McLaughlin D.J."/>
            <person name="Morgenstern I."/>
            <person name="Morin E."/>
            <person name="Murat C."/>
            <person name="Nagy L.G."/>
            <person name="Nolan M."/>
            <person name="Ohm R.A."/>
            <person name="Patyshakuliyeva A."/>
            <person name="Rokas A."/>
            <person name="Ruiz-Duenas F.J."/>
            <person name="Sabat G."/>
            <person name="Salamov A."/>
            <person name="Samejima M."/>
            <person name="Schmutz J."/>
            <person name="Slot J.C."/>
            <person name="St John F."/>
            <person name="Stenlid J."/>
            <person name="Sun H."/>
            <person name="Sun S."/>
            <person name="Syed K."/>
            <person name="Tsang A."/>
            <person name="Wiebenga A."/>
            <person name="Young D."/>
            <person name="Pisabarro A."/>
            <person name="Eastwood D.C."/>
            <person name="Martin F."/>
            <person name="Cullen D."/>
            <person name="Grigoriev I.V."/>
            <person name="Hibbett D.S."/>
        </authorList>
    </citation>
    <scope>NUCLEOTIDE SEQUENCE [LARGE SCALE GENOMIC DNA]</scope>
    <source>
        <strain evidence="4">RWD-64-598 SS2</strain>
    </source>
</reference>
<sequence>MPILLVRSKNPEVSTVVQVFVIVGVLVGVFAFASLLIFTVHRLRHWLLRRTESLGVFPSTTTLEEGRARNSDSVATLPLYSKAALDEKVDVPSGPAPSYEEQDSPNTSEDGECVSIEMPTIPSPARTMDHFSGSGITSHPHPFTLHAS</sequence>
<name>A0A5M3MQX5_CONPW</name>
<keyword evidence="4" id="KW-1185">Reference proteome</keyword>
<dbReference type="GeneID" id="19201020"/>
<organism evidence="3 4">
    <name type="scientific">Coniophora puteana (strain RWD-64-598)</name>
    <name type="common">Brown rot fungus</name>
    <dbReference type="NCBI Taxonomy" id="741705"/>
    <lineage>
        <taxon>Eukaryota</taxon>
        <taxon>Fungi</taxon>
        <taxon>Dikarya</taxon>
        <taxon>Basidiomycota</taxon>
        <taxon>Agaricomycotina</taxon>
        <taxon>Agaricomycetes</taxon>
        <taxon>Agaricomycetidae</taxon>
        <taxon>Boletales</taxon>
        <taxon>Coniophorineae</taxon>
        <taxon>Coniophoraceae</taxon>
        <taxon>Coniophora</taxon>
    </lineage>
</organism>
<comment type="caution">
    <text evidence="3">The sequence shown here is derived from an EMBL/GenBank/DDBJ whole genome shotgun (WGS) entry which is preliminary data.</text>
</comment>
<dbReference type="Proteomes" id="UP000053558">
    <property type="component" value="Unassembled WGS sequence"/>
</dbReference>
<protein>
    <submittedName>
        <fullName evidence="3">Uncharacterized protein</fullName>
    </submittedName>
</protein>
<keyword evidence="2" id="KW-1133">Transmembrane helix</keyword>
<accession>A0A5M3MQX5</accession>
<dbReference type="EMBL" id="JH711578">
    <property type="protein sequence ID" value="EIW81480.1"/>
    <property type="molecule type" value="Genomic_DNA"/>
</dbReference>
<proteinExistence type="predicted"/>
<dbReference type="AlphaFoldDB" id="A0A5M3MQX5"/>
<feature type="region of interest" description="Disordered" evidence="1">
    <location>
        <begin position="86"/>
        <end position="148"/>
    </location>
</feature>
<dbReference type="KEGG" id="cput:CONPUDRAFT_137401"/>
<evidence type="ECO:0000256" key="2">
    <source>
        <dbReference type="SAM" id="Phobius"/>
    </source>
</evidence>
<evidence type="ECO:0000256" key="1">
    <source>
        <dbReference type="SAM" id="MobiDB-lite"/>
    </source>
</evidence>
<evidence type="ECO:0000313" key="4">
    <source>
        <dbReference type="Proteomes" id="UP000053558"/>
    </source>
</evidence>
<dbReference type="RefSeq" id="XP_007768808.1">
    <property type="nucleotide sequence ID" value="XM_007770618.1"/>
</dbReference>